<dbReference type="InterPro" id="IPR000322">
    <property type="entry name" value="Glyco_hydro_31_TIM"/>
</dbReference>
<dbReference type="InterPro" id="IPR017853">
    <property type="entry name" value="GH"/>
</dbReference>
<dbReference type="SUPFAM" id="SSF51011">
    <property type="entry name" value="Glycosyl hydrolase domain"/>
    <property type="match status" value="1"/>
</dbReference>
<comment type="similarity">
    <text evidence="1 4">Belongs to the glycosyl hydrolase 31 family.</text>
</comment>
<dbReference type="PROSITE" id="PS00129">
    <property type="entry name" value="GLYCOSYL_HYDROL_F31_1"/>
    <property type="match status" value="1"/>
</dbReference>
<feature type="domain" description="Glycoside hydrolase family 31 TIM barrel" evidence="5">
    <location>
        <begin position="251"/>
        <end position="579"/>
    </location>
</feature>
<dbReference type="InterPro" id="IPR030458">
    <property type="entry name" value="Glyco_hydro_31_AS"/>
</dbReference>
<feature type="domain" description="Glycosyl hydrolase family 31 C-terminal" evidence="8">
    <location>
        <begin position="587"/>
        <end position="673"/>
    </location>
</feature>
<reference evidence="9 10" key="1">
    <citation type="submission" date="2020-04" db="EMBL/GenBank/DDBJ databases">
        <authorList>
            <person name="Yoon J."/>
        </authorList>
    </citation>
    <scope>NUCLEOTIDE SEQUENCE [LARGE SCALE GENOMIC DNA]</scope>
    <source>
        <strain evidence="9 10">DJ-13</strain>
    </source>
</reference>
<dbReference type="InterPro" id="IPR033403">
    <property type="entry name" value="DUF5110"/>
</dbReference>
<keyword evidence="10" id="KW-1185">Reference proteome</keyword>
<keyword evidence="3 4" id="KW-0326">Glycosidase</keyword>
<dbReference type="InterPro" id="IPR011013">
    <property type="entry name" value="Gal_mutarotase_sf_dom"/>
</dbReference>
<sequence length="799" mass="93422">MITNTDIKKTGNQFPNRIVEFKEEGDKFYFTTNNGVILEVTILRDSAMRFRYATEFVFEDDFSYAIDDDVSLGYNLLEFKEEIPYFTITTSKIKVFIDKESLKVTIEDLKGLIINEDEVGFHWEENYDFGGNTVKMSKITQTGENFYGMGDKASHINLKGKKVSNWVTDSYAYGKDQEPLYKTIPFYVGLHNEVAYGIFFDNSFGSYFDFAHERRNTTSFWADGGEMNYYFFYGPKIEQVVEAYTDLTGVPELPPLWALGFHQSKWSYYPEKQVKKIASTFRKLQIPCDAIYLDIDYMQGFRCFTWDNRRFPNPKKMVDELYKEGFKTVTMIDPGIKIDRDYWVYQQAMDNDFFCKRADGPHFKGKVWPGDCKFPDFTNPEVREWWSGLYKEMIADIGVHGVWNDMNEPAVMEVPTKTANLDVRHDYDGHPCSHRKAHNIYGMQMVRATFDGLKKFTFPKRPFVLTRAAYSGTQRYCATWTGDNVATWEHLWISNVQMQRMSMSGYSFVGCDIGGFAEQPNGELFARWVQLGVFHPFCRVHSSGDHGDQEPWSFGEEITDIVRKYIELRYELLPYLYTAFYRYVKEGVPMIKSLVYYDQEDTQTHFRTDEFLFGDQILVCPVQEPNAKGRRMYLPKGKWYNFFTEELVEGGVEKFVEADLDKIPLFIKEGAIIPKYPVQQYVGEKEIETLVVDVYFKEGTEVSMVYEDQMDGYDYKKGRFSLRKFRLKGKSNELIIQQYKDGSFITSYKTIKMRFHGLPFKIGIIELDNEKVNYETVNYYGDNSIEISKDFTEIHLVGI</sequence>
<dbReference type="Pfam" id="PF13802">
    <property type="entry name" value="Gal_mutarotas_2"/>
    <property type="match status" value="1"/>
</dbReference>
<dbReference type="PANTHER" id="PTHR22762:SF166">
    <property type="entry name" value="ALPHA-GLUCOSIDASE"/>
    <property type="match status" value="1"/>
</dbReference>
<keyword evidence="2 4" id="KW-0378">Hydrolase</keyword>
<dbReference type="Pfam" id="PF21365">
    <property type="entry name" value="Glyco_hydro_31_3rd"/>
    <property type="match status" value="1"/>
</dbReference>
<proteinExistence type="inferred from homology"/>
<dbReference type="Gene3D" id="3.20.20.80">
    <property type="entry name" value="Glycosidases"/>
    <property type="match status" value="1"/>
</dbReference>
<evidence type="ECO:0000313" key="9">
    <source>
        <dbReference type="EMBL" id="NKI31905.1"/>
    </source>
</evidence>
<evidence type="ECO:0000256" key="4">
    <source>
        <dbReference type="RuleBase" id="RU361185"/>
    </source>
</evidence>
<name>A0ABX1GSK7_9FLAO</name>
<dbReference type="CDD" id="cd06604">
    <property type="entry name" value="GH31_glucosidase_II_MalA"/>
    <property type="match status" value="1"/>
</dbReference>
<dbReference type="InterPro" id="IPR013780">
    <property type="entry name" value="Glyco_hydro_b"/>
</dbReference>
<evidence type="ECO:0000256" key="2">
    <source>
        <dbReference type="ARBA" id="ARBA00022801"/>
    </source>
</evidence>
<dbReference type="PANTHER" id="PTHR22762">
    <property type="entry name" value="ALPHA-GLUCOSIDASE"/>
    <property type="match status" value="1"/>
</dbReference>
<feature type="domain" description="DUF5110" evidence="7">
    <location>
        <begin position="690"/>
        <end position="757"/>
    </location>
</feature>
<dbReference type="Proteomes" id="UP000718451">
    <property type="component" value="Unassembled WGS sequence"/>
</dbReference>
<evidence type="ECO:0000256" key="3">
    <source>
        <dbReference type="ARBA" id="ARBA00023295"/>
    </source>
</evidence>
<evidence type="ECO:0000259" key="7">
    <source>
        <dbReference type="Pfam" id="PF17137"/>
    </source>
</evidence>
<organism evidence="9 10">
    <name type="scientific">Croceivirga thetidis</name>
    <dbReference type="NCBI Taxonomy" id="2721623"/>
    <lineage>
        <taxon>Bacteria</taxon>
        <taxon>Pseudomonadati</taxon>
        <taxon>Bacteroidota</taxon>
        <taxon>Flavobacteriia</taxon>
        <taxon>Flavobacteriales</taxon>
        <taxon>Flavobacteriaceae</taxon>
        <taxon>Croceivirga</taxon>
    </lineage>
</organism>
<evidence type="ECO:0000259" key="8">
    <source>
        <dbReference type="Pfam" id="PF21365"/>
    </source>
</evidence>
<evidence type="ECO:0000256" key="1">
    <source>
        <dbReference type="ARBA" id="ARBA00007806"/>
    </source>
</evidence>
<comment type="caution">
    <text evidence="9">The sequence shown here is derived from an EMBL/GenBank/DDBJ whole genome shotgun (WGS) entry which is preliminary data.</text>
</comment>
<dbReference type="Gene3D" id="2.60.40.1180">
    <property type="entry name" value="Golgi alpha-mannosidase II"/>
    <property type="match status" value="2"/>
</dbReference>
<feature type="domain" description="Glycoside hydrolase family 31 N-terminal" evidence="6">
    <location>
        <begin position="38"/>
        <end position="209"/>
    </location>
</feature>
<accession>A0ABX1GSK7</accession>
<protein>
    <submittedName>
        <fullName evidence="9">DUF4968 domain-containing protein</fullName>
    </submittedName>
</protein>
<dbReference type="EMBL" id="JAAWWL010000002">
    <property type="protein sequence ID" value="NKI31905.1"/>
    <property type="molecule type" value="Genomic_DNA"/>
</dbReference>
<dbReference type="RefSeq" id="WP_168552140.1">
    <property type="nucleotide sequence ID" value="NZ_JAAWWL010000002.1"/>
</dbReference>
<dbReference type="SUPFAM" id="SSF74650">
    <property type="entry name" value="Galactose mutarotase-like"/>
    <property type="match status" value="1"/>
</dbReference>
<dbReference type="InterPro" id="IPR025887">
    <property type="entry name" value="Glyco_hydro_31_N_dom"/>
</dbReference>
<dbReference type="Pfam" id="PF17137">
    <property type="entry name" value="DUF5110"/>
    <property type="match status" value="1"/>
</dbReference>
<evidence type="ECO:0000259" key="5">
    <source>
        <dbReference type="Pfam" id="PF01055"/>
    </source>
</evidence>
<dbReference type="InterPro" id="IPR048395">
    <property type="entry name" value="Glyco_hydro_31_C"/>
</dbReference>
<dbReference type="Gene3D" id="2.60.40.1760">
    <property type="entry name" value="glycosyl hydrolase (family 31)"/>
    <property type="match status" value="1"/>
</dbReference>
<dbReference type="SUPFAM" id="SSF51445">
    <property type="entry name" value="(Trans)glycosidases"/>
    <property type="match status" value="1"/>
</dbReference>
<dbReference type="CDD" id="cd14752">
    <property type="entry name" value="GH31_N"/>
    <property type="match status" value="1"/>
</dbReference>
<evidence type="ECO:0000313" key="10">
    <source>
        <dbReference type="Proteomes" id="UP000718451"/>
    </source>
</evidence>
<dbReference type="Pfam" id="PF01055">
    <property type="entry name" value="Glyco_hydro_31_2nd"/>
    <property type="match status" value="1"/>
</dbReference>
<evidence type="ECO:0000259" key="6">
    <source>
        <dbReference type="Pfam" id="PF13802"/>
    </source>
</evidence>
<gene>
    <name evidence="9" type="ORF">HCU67_08090</name>
</gene>